<dbReference type="CTD" id="78776815"/>
<dbReference type="RefSeq" id="XP_053582016.1">
    <property type="nucleotide sequence ID" value="XM_053733103.1"/>
</dbReference>
<dbReference type="EMBL" id="WUAV01000005">
    <property type="protein sequence ID" value="KAF1753025.1"/>
    <property type="molecule type" value="Genomic_DNA"/>
</dbReference>
<proteinExistence type="predicted"/>
<protein>
    <submittedName>
        <fullName evidence="1">Uncharacterized protein</fullName>
    </submittedName>
</protein>
<comment type="caution">
    <text evidence="1">The sequence shown here is derived from an EMBL/GenBank/DDBJ whole genome shotgun (WGS) entry which is preliminary data.</text>
</comment>
<sequence>MAADKSLQVVRSLEHEHFLDLGDEDTKARENDSVRVDGILRQTELFTPVDLLGTTTLEYSKITNAAFSVTSNMAMNKTESKTRLKSVAKTNNGALRMTSVETPTYFNTPNGYPEKVGNSKKGEVRTLTPRSRMTLQKSRLNMLHFTDFIESGVLYKIQYTPRM</sequence>
<dbReference type="Proteomes" id="UP000483820">
    <property type="component" value="Chromosome V"/>
</dbReference>
<dbReference type="KEGG" id="crq:GCK72_019581"/>
<dbReference type="GeneID" id="78776815"/>
<evidence type="ECO:0000313" key="1">
    <source>
        <dbReference type="EMBL" id="KAF1753025.1"/>
    </source>
</evidence>
<organism evidence="1 2">
    <name type="scientific">Caenorhabditis remanei</name>
    <name type="common">Caenorhabditis vulgaris</name>
    <dbReference type="NCBI Taxonomy" id="31234"/>
    <lineage>
        <taxon>Eukaryota</taxon>
        <taxon>Metazoa</taxon>
        <taxon>Ecdysozoa</taxon>
        <taxon>Nematoda</taxon>
        <taxon>Chromadorea</taxon>
        <taxon>Rhabditida</taxon>
        <taxon>Rhabditina</taxon>
        <taxon>Rhabditomorpha</taxon>
        <taxon>Rhabditoidea</taxon>
        <taxon>Rhabditidae</taxon>
        <taxon>Peloderinae</taxon>
        <taxon>Caenorhabditis</taxon>
    </lineage>
</organism>
<dbReference type="AlphaFoldDB" id="A0A6A5GEB7"/>
<evidence type="ECO:0000313" key="2">
    <source>
        <dbReference type="Proteomes" id="UP000483820"/>
    </source>
</evidence>
<name>A0A6A5GEB7_CAERE</name>
<reference evidence="1 2" key="1">
    <citation type="submission" date="2019-12" db="EMBL/GenBank/DDBJ databases">
        <title>Chromosome-level assembly of the Caenorhabditis remanei genome.</title>
        <authorList>
            <person name="Teterina A.A."/>
            <person name="Willis J.H."/>
            <person name="Phillips P.C."/>
        </authorList>
    </citation>
    <scope>NUCLEOTIDE SEQUENCE [LARGE SCALE GENOMIC DNA]</scope>
    <source>
        <strain evidence="1 2">PX506</strain>
        <tissue evidence="1">Whole organism</tissue>
    </source>
</reference>
<gene>
    <name evidence="1" type="ORF">GCK72_019581</name>
</gene>
<accession>A0A6A5GEB7</accession>